<feature type="compositionally biased region" description="Low complexity" evidence="1">
    <location>
        <begin position="134"/>
        <end position="143"/>
    </location>
</feature>
<feature type="compositionally biased region" description="Basic and acidic residues" evidence="1">
    <location>
        <begin position="12"/>
        <end position="28"/>
    </location>
</feature>
<dbReference type="OrthoDB" id="5876321at2759"/>
<accession>A0A368GQB3</accession>
<comment type="caution">
    <text evidence="2">The sequence shown here is derived from an EMBL/GenBank/DDBJ whole genome shotgun (WGS) entry which is preliminary data.</text>
</comment>
<feature type="region of interest" description="Disordered" evidence="1">
    <location>
        <begin position="1"/>
        <end position="76"/>
    </location>
</feature>
<evidence type="ECO:0000313" key="2">
    <source>
        <dbReference type="EMBL" id="RCN46556.1"/>
    </source>
</evidence>
<keyword evidence="3" id="KW-1185">Reference proteome</keyword>
<gene>
    <name evidence="2" type="ORF">ANCCAN_07416</name>
</gene>
<organism evidence="2 3">
    <name type="scientific">Ancylostoma caninum</name>
    <name type="common">Dog hookworm</name>
    <dbReference type="NCBI Taxonomy" id="29170"/>
    <lineage>
        <taxon>Eukaryota</taxon>
        <taxon>Metazoa</taxon>
        <taxon>Ecdysozoa</taxon>
        <taxon>Nematoda</taxon>
        <taxon>Chromadorea</taxon>
        <taxon>Rhabditida</taxon>
        <taxon>Rhabditina</taxon>
        <taxon>Rhabditomorpha</taxon>
        <taxon>Strongyloidea</taxon>
        <taxon>Ancylostomatidae</taxon>
        <taxon>Ancylostomatinae</taxon>
        <taxon>Ancylostoma</taxon>
    </lineage>
</organism>
<dbReference type="EMBL" id="JOJR01000077">
    <property type="protein sequence ID" value="RCN46556.1"/>
    <property type="molecule type" value="Genomic_DNA"/>
</dbReference>
<feature type="region of interest" description="Disordered" evidence="1">
    <location>
        <begin position="131"/>
        <end position="170"/>
    </location>
</feature>
<proteinExistence type="predicted"/>
<feature type="region of interest" description="Disordered" evidence="1">
    <location>
        <begin position="324"/>
        <end position="347"/>
    </location>
</feature>
<name>A0A368GQB3_ANCCA</name>
<feature type="region of interest" description="Disordered" evidence="1">
    <location>
        <begin position="230"/>
        <end position="308"/>
    </location>
</feature>
<evidence type="ECO:0000256" key="1">
    <source>
        <dbReference type="SAM" id="MobiDB-lite"/>
    </source>
</evidence>
<protein>
    <submittedName>
        <fullName evidence="2">Uncharacterized protein</fullName>
    </submittedName>
</protein>
<evidence type="ECO:0000313" key="3">
    <source>
        <dbReference type="Proteomes" id="UP000252519"/>
    </source>
</evidence>
<feature type="compositionally biased region" description="Low complexity" evidence="1">
    <location>
        <begin position="33"/>
        <end position="56"/>
    </location>
</feature>
<sequence length="391" mass="43080">MTRKRGNPSELADSKAEPPPDKEAKEKSCTVPSSSGSTRASAGSSKTCSSRSSTRGFQNYVDTPSRMRSLSKPKSRDHQCFCASARKLPACACSRELEGLYAAALERWVSSSRRHICQEVQPKSTSVQLCVGKSSEQASTESSSPKKSVTKRRARTIPIRKSSDSKQIKAESPVRTALAVSKRGSSPSEKLKIVNPEVLVSPVTDPRLYTPKMTASEKLRRDFYLRTMESERRDEKNEAAKAAASIRAEEKQKGKKKSRSRSTQTISNLCTARAGSLTKTAKSPRKKRTAALPRSRSPRGSLAPVSPRCRGHYLGSSAAWMADRRRGSETPPMRTARPHSPGEKSDHLTFDATFRVKDQETDELHTLVLNAEMQGRTIKKLILNGRACMVK</sequence>
<feature type="compositionally biased region" description="Basic and acidic residues" evidence="1">
    <location>
        <begin position="230"/>
        <end position="239"/>
    </location>
</feature>
<dbReference type="AlphaFoldDB" id="A0A368GQB3"/>
<reference evidence="2 3" key="1">
    <citation type="submission" date="2014-10" db="EMBL/GenBank/DDBJ databases">
        <title>Draft genome of the hookworm Ancylostoma caninum.</title>
        <authorList>
            <person name="Mitreva M."/>
        </authorList>
    </citation>
    <scope>NUCLEOTIDE SEQUENCE [LARGE SCALE GENOMIC DNA]</scope>
    <source>
        <strain evidence="2 3">Baltimore</strain>
    </source>
</reference>
<dbReference type="Proteomes" id="UP000252519">
    <property type="component" value="Unassembled WGS sequence"/>
</dbReference>